<feature type="domain" description="Effector-associated" evidence="2">
    <location>
        <begin position="10"/>
        <end position="85"/>
    </location>
</feature>
<dbReference type="InterPro" id="IPR045439">
    <property type="entry name" value="EAD11"/>
</dbReference>
<name>A0A5C6RL17_9BACT</name>
<dbReference type="EMBL" id="VOOR01000039">
    <property type="protein sequence ID" value="TXB62022.1"/>
    <property type="molecule type" value="Genomic_DNA"/>
</dbReference>
<proteinExistence type="predicted"/>
<accession>A0A5C6RL17</accession>
<sequence>MATADQLGKWKREWRNAISKELGKALQAILEALPENSARCDELRLLLSQLNDTNRGQIMGTRSQDELDAAYNGLRLRALQFVNTLSLADFNPEAAGFTPPAPKGVLLHKIPRQMQLGRAETCIIRLAYDRAVIADNLELSAEVKVRDIAVSKVMEAELIDPNADAAFQIRSYHDERQFLEHGAYTEWTFYVTPLRAGTFPLLLKLTVIAAIDGEKEKRNITWEEEVRIAAEAPQQLPEGEAGFRASGLSVAFRNPPPGKKAAAAPAAEESGAAVPPLSEDIMPELIYEPSPAYREPNTQQTAFPGQPAPRPRFPWASAASVALLLVAAAWWFWPYNAAKPADVAVGEPGSKEQPEPLDSALWKEENMALEKAPPEKAIKFPLEKQPKAEAHRIPRRPDSPEWPATVNGPLKARRVVSAPGLRLANTPDAQIVINVCIDAEGKVVRSTFNPSASDSSAPELQAQLLDHAKQWVFEPGQGALCGTLSYKIRSH</sequence>
<dbReference type="Pfam" id="PF19964">
    <property type="entry name" value="EAD11"/>
    <property type="match status" value="1"/>
</dbReference>
<dbReference type="OrthoDB" id="2067003at2"/>
<gene>
    <name evidence="3" type="ORF">FRY97_16195</name>
</gene>
<keyword evidence="4" id="KW-1185">Reference proteome</keyword>
<dbReference type="AlphaFoldDB" id="A0A5C6RL17"/>
<feature type="compositionally biased region" description="Low complexity" evidence="1">
    <location>
        <begin position="259"/>
        <end position="275"/>
    </location>
</feature>
<feature type="region of interest" description="Disordered" evidence="1">
    <location>
        <begin position="385"/>
        <end position="406"/>
    </location>
</feature>
<reference evidence="3 4" key="1">
    <citation type="submission" date="2019-08" db="EMBL/GenBank/DDBJ databases">
        <title>Genome of Phaeodactylibacter luteus.</title>
        <authorList>
            <person name="Bowman J.P."/>
        </authorList>
    </citation>
    <scope>NUCLEOTIDE SEQUENCE [LARGE SCALE GENOMIC DNA]</scope>
    <source>
        <strain evidence="3 4">KCTC 42180</strain>
    </source>
</reference>
<dbReference type="Proteomes" id="UP000321580">
    <property type="component" value="Unassembled WGS sequence"/>
</dbReference>
<comment type="caution">
    <text evidence="3">The sequence shown here is derived from an EMBL/GenBank/DDBJ whole genome shotgun (WGS) entry which is preliminary data.</text>
</comment>
<organism evidence="3 4">
    <name type="scientific">Phaeodactylibacter luteus</name>
    <dbReference type="NCBI Taxonomy" id="1564516"/>
    <lineage>
        <taxon>Bacteria</taxon>
        <taxon>Pseudomonadati</taxon>
        <taxon>Bacteroidota</taxon>
        <taxon>Saprospiria</taxon>
        <taxon>Saprospirales</taxon>
        <taxon>Haliscomenobacteraceae</taxon>
        <taxon>Phaeodactylibacter</taxon>
    </lineage>
</organism>
<evidence type="ECO:0000256" key="1">
    <source>
        <dbReference type="SAM" id="MobiDB-lite"/>
    </source>
</evidence>
<evidence type="ECO:0000259" key="2">
    <source>
        <dbReference type="Pfam" id="PF19964"/>
    </source>
</evidence>
<evidence type="ECO:0000313" key="3">
    <source>
        <dbReference type="EMBL" id="TXB62022.1"/>
    </source>
</evidence>
<dbReference type="RefSeq" id="WP_147168606.1">
    <property type="nucleotide sequence ID" value="NZ_VOOR01000039.1"/>
</dbReference>
<protein>
    <recommendedName>
        <fullName evidence="2">Effector-associated domain-containing protein</fullName>
    </recommendedName>
</protein>
<feature type="region of interest" description="Disordered" evidence="1">
    <location>
        <begin position="254"/>
        <end position="275"/>
    </location>
</feature>
<evidence type="ECO:0000313" key="4">
    <source>
        <dbReference type="Proteomes" id="UP000321580"/>
    </source>
</evidence>
<feature type="compositionally biased region" description="Basic and acidic residues" evidence="1">
    <location>
        <begin position="385"/>
        <end position="399"/>
    </location>
</feature>